<proteinExistence type="predicted"/>
<evidence type="ECO:0000313" key="3">
    <source>
        <dbReference type="Proteomes" id="UP000709959"/>
    </source>
</evidence>
<evidence type="ECO:0000256" key="1">
    <source>
        <dbReference type="SAM" id="MobiDB-lite"/>
    </source>
</evidence>
<accession>A0A936EZF7</accession>
<dbReference type="EMBL" id="JADKCH010000001">
    <property type="protein sequence ID" value="MBK8571076.1"/>
    <property type="molecule type" value="Genomic_DNA"/>
</dbReference>
<dbReference type="NCBIfam" id="NF047558">
    <property type="entry name" value="TPR_END_plus"/>
    <property type="match status" value="1"/>
</dbReference>
<dbReference type="Pfam" id="PF13432">
    <property type="entry name" value="TPR_16"/>
    <property type="match status" value="1"/>
</dbReference>
<reference evidence="2 3" key="1">
    <citation type="submission" date="2020-10" db="EMBL/GenBank/DDBJ databases">
        <title>Connecting structure to function with the recovery of over 1000 high-quality activated sludge metagenome-assembled genomes encoding full-length rRNA genes using long-read sequencing.</title>
        <authorList>
            <person name="Singleton C.M."/>
            <person name="Petriglieri F."/>
            <person name="Kristensen J.M."/>
            <person name="Kirkegaard R.H."/>
            <person name="Michaelsen T.Y."/>
            <person name="Andersen M.H."/>
            <person name="Karst S.M."/>
            <person name="Dueholm M.S."/>
            <person name="Nielsen P.H."/>
            <person name="Albertsen M."/>
        </authorList>
    </citation>
    <scope>NUCLEOTIDE SEQUENCE [LARGE SCALE GENOMIC DNA]</scope>
    <source>
        <strain evidence="2">OdNE_18-Q3-R46-58_MAXAC.008</strain>
    </source>
</reference>
<dbReference type="InterPro" id="IPR011990">
    <property type="entry name" value="TPR-like_helical_dom_sf"/>
</dbReference>
<gene>
    <name evidence="2" type="ORF">IPN91_00250</name>
</gene>
<evidence type="ECO:0000313" key="2">
    <source>
        <dbReference type="EMBL" id="MBK8571076.1"/>
    </source>
</evidence>
<name>A0A936EZF7_9BACT</name>
<protein>
    <recommendedName>
        <fullName evidence="4">Tetratricopeptide repeat protein</fullName>
    </recommendedName>
</protein>
<sequence>MATKAKTEPASKSASAPSHPAPSPLAVAFTKAVKLVESGKFPEAAKALEHLRDEAQAAGEWSMKRRAQVYLSLAEAKIHPPKAVAADAVTEIQACLNRHETEEALKLSEKAIKSHPTKGALHYLRAVAFAQDENTEAAAESLKKAVELEADFVFQWHMEPDFNPIRKSPLFAFTEGR</sequence>
<comment type="caution">
    <text evidence="2">The sequence shown here is derived from an EMBL/GenBank/DDBJ whole genome shotgun (WGS) entry which is preliminary data.</text>
</comment>
<dbReference type="Proteomes" id="UP000709959">
    <property type="component" value="Unassembled WGS sequence"/>
</dbReference>
<dbReference type="AlphaFoldDB" id="A0A936EZF7"/>
<feature type="region of interest" description="Disordered" evidence="1">
    <location>
        <begin position="1"/>
        <end position="23"/>
    </location>
</feature>
<evidence type="ECO:0008006" key="4">
    <source>
        <dbReference type="Google" id="ProtNLM"/>
    </source>
</evidence>
<dbReference type="Gene3D" id="1.25.40.10">
    <property type="entry name" value="Tetratricopeptide repeat domain"/>
    <property type="match status" value="1"/>
</dbReference>
<organism evidence="2 3">
    <name type="scientific">Candidatus Geothrix odensensis</name>
    <dbReference type="NCBI Taxonomy" id="2954440"/>
    <lineage>
        <taxon>Bacteria</taxon>
        <taxon>Pseudomonadati</taxon>
        <taxon>Acidobacteriota</taxon>
        <taxon>Holophagae</taxon>
        <taxon>Holophagales</taxon>
        <taxon>Holophagaceae</taxon>
        <taxon>Geothrix</taxon>
    </lineage>
</organism>
<dbReference type="SUPFAM" id="SSF48452">
    <property type="entry name" value="TPR-like"/>
    <property type="match status" value="1"/>
</dbReference>